<name>A0A7W2AAH1_9GAMM</name>
<dbReference type="Gene3D" id="3.30.1490.150">
    <property type="entry name" value="Hypothetical protein ph0010, domain 2"/>
    <property type="match status" value="1"/>
</dbReference>
<accession>A0A7W2AAH1</accession>
<dbReference type="PANTHER" id="PTHR13016:SF0">
    <property type="entry name" value="AMME SYNDROME CANDIDATE GENE 1 PROTEIN"/>
    <property type="match status" value="1"/>
</dbReference>
<keyword evidence="3" id="KW-1185">Reference proteome</keyword>
<dbReference type="InterPro" id="IPR002733">
    <property type="entry name" value="AMMECR1_domain"/>
</dbReference>
<dbReference type="NCBIfam" id="TIGR00296">
    <property type="entry name" value="TIGR00296 family protein"/>
    <property type="match status" value="1"/>
</dbReference>
<dbReference type="RefSeq" id="WP_181738160.1">
    <property type="nucleotide sequence ID" value="NZ_JACEMT010000041.1"/>
</dbReference>
<dbReference type="Proteomes" id="UP000538931">
    <property type="component" value="Unassembled WGS sequence"/>
</dbReference>
<feature type="domain" description="AMMECR1" evidence="1">
    <location>
        <begin position="1"/>
        <end position="195"/>
    </location>
</feature>
<organism evidence="2 3">
    <name type="scientific">Marinobacterium marinum</name>
    <dbReference type="NCBI Taxonomy" id="2756129"/>
    <lineage>
        <taxon>Bacteria</taxon>
        <taxon>Pseudomonadati</taxon>
        <taxon>Pseudomonadota</taxon>
        <taxon>Gammaproteobacteria</taxon>
        <taxon>Oceanospirillales</taxon>
        <taxon>Oceanospirillaceae</taxon>
        <taxon>Marinobacterium</taxon>
    </lineage>
</organism>
<dbReference type="InterPro" id="IPR027623">
    <property type="entry name" value="AmmeMemoSam_A"/>
</dbReference>
<dbReference type="Gene3D" id="3.30.700.20">
    <property type="entry name" value="Hypothetical protein ph0010, domain 1"/>
    <property type="match status" value="1"/>
</dbReference>
<evidence type="ECO:0000313" key="3">
    <source>
        <dbReference type="Proteomes" id="UP000538931"/>
    </source>
</evidence>
<dbReference type="SUPFAM" id="SSF143447">
    <property type="entry name" value="AMMECR1-like"/>
    <property type="match status" value="1"/>
</dbReference>
<evidence type="ECO:0000259" key="1">
    <source>
        <dbReference type="PROSITE" id="PS51112"/>
    </source>
</evidence>
<proteinExistence type="predicted"/>
<dbReference type="PROSITE" id="PS51112">
    <property type="entry name" value="AMMECR1"/>
    <property type="match status" value="1"/>
</dbReference>
<dbReference type="InterPro" id="IPR023473">
    <property type="entry name" value="AMMECR1"/>
</dbReference>
<reference evidence="2 3" key="1">
    <citation type="submission" date="2020-07" db="EMBL/GenBank/DDBJ databases">
        <title>Bacterium isolated from marien macroalgae.</title>
        <authorList>
            <person name="Zhu K."/>
            <person name="Lu D."/>
            <person name="Du Z."/>
        </authorList>
    </citation>
    <scope>NUCLEOTIDE SEQUENCE [LARGE SCALE GENOMIC DNA]</scope>
    <source>
        <strain evidence="2 3">3-1745</strain>
    </source>
</reference>
<gene>
    <name evidence="2" type="primary">amrA</name>
    <name evidence="2" type="ORF">H1S06_05825</name>
</gene>
<protein>
    <submittedName>
        <fullName evidence="2">AmmeMemoRadiSam system protein A</fullName>
    </submittedName>
</protein>
<evidence type="ECO:0000313" key="2">
    <source>
        <dbReference type="EMBL" id="MBA4501881.1"/>
    </source>
</evidence>
<dbReference type="Pfam" id="PF01871">
    <property type="entry name" value="AMMECR1"/>
    <property type="match status" value="1"/>
</dbReference>
<dbReference type="PANTHER" id="PTHR13016">
    <property type="entry name" value="AMMECR1 HOMOLOG"/>
    <property type="match status" value="1"/>
</dbReference>
<comment type="caution">
    <text evidence="2">The sequence shown here is derived from an EMBL/GenBank/DDBJ whole genome shotgun (WGS) entry which is preliminary data.</text>
</comment>
<sequence>MSAIEYTARQRASLLSLARQGVCQAVAKGYIDLPDLASLEPYLQLPRASFVTLDSHDELRGCIGSLQAVRPLAHDVLHNACGAALHDYRFAPLQASEPVSISVSILSPLDEVIFSSEADLLHQLVPGRDGVLLQAGRNRATFLPVVWEGLTTPDIFLRALKRKAALAADYWSDQVRVWRYESESFAEDRERPACE</sequence>
<dbReference type="InterPro" id="IPR036071">
    <property type="entry name" value="AMMECR1_dom_sf"/>
</dbReference>
<dbReference type="InterPro" id="IPR027485">
    <property type="entry name" value="AMMECR1_N"/>
</dbReference>
<dbReference type="NCBIfam" id="TIGR04335">
    <property type="entry name" value="AmmeMemoSam_A"/>
    <property type="match status" value="1"/>
</dbReference>
<dbReference type="EMBL" id="JACEMT010000041">
    <property type="protein sequence ID" value="MBA4501881.1"/>
    <property type="molecule type" value="Genomic_DNA"/>
</dbReference>
<dbReference type="AlphaFoldDB" id="A0A7W2AAH1"/>